<dbReference type="AlphaFoldDB" id="A0A1Y2NPB0"/>
<sequence length="64" mass="7092">MIGRLVTVLTRLACRIGHHYYLSTGCLHDQHDYCQNTRGQAGPKQPAACKFCAAPCICTCHRTT</sequence>
<organism evidence="1 2">
    <name type="scientific">Streptomyces fradiae ATCC 10745 = DSM 40063</name>
    <dbReference type="NCBI Taxonomy" id="1319510"/>
    <lineage>
        <taxon>Bacteria</taxon>
        <taxon>Bacillati</taxon>
        <taxon>Actinomycetota</taxon>
        <taxon>Actinomycetes</taxon>
        <taxon>Kitasatosporales</taxon>
        <taxon>Streptomycetaceae</taxon>
        <taxon>Streptomyces</taxon>
    </lineage>
</organism>
<comment type="caution">
    <text evidence="1">The sequence shown here is derived from an EMBL/GenBank/DDBJ whole genome shotgun (WGS) entry which is preliminary data.</text>
</comment>
<evidence type="ECO:0000313" key="1">
    <source>
        <dbReference type="EMBL" id="OSY49071.1"/>
    </source>
</evidence>
<dbReference type="RefSeq" id="WP_140160889.1">
    <property type="nucleotide sequence ID" value="NZ_ASYR01000057.1"/>
</dbReference>
<reference evidence="1 2" key="1">
    <citation type="submission" date="2016-09" db="EMBL/GenBank/DDBJ databases">
        <title>Streptomyces fradiae DSM40063, a candidate organism with high potential of specific P450 cytochromes.</title>
        <authorList>
            <person name="Grumaz C."/>
            <person name="Vainshtein Y."/>
            <person name="Kirstahler P."/>
            <person name="Sohn K."/>
        </authorList>
    </citation>
    <scope>NUCLEOTIDE SEQUENCE [LARGE SCALE GENOMIC DNA]</scope>
    <source>
        <strain evidence="1 2">DSM 40063</strain>
    </source>
</reference>
<dbReference type="PROSITE" id="PS51257">
    <property type="entry name" value="PROKAR_LIPOPROTEIN"/>
    <property type="match status" value="1"/>
</dbReference>
<gene>
    <name evidence="1" type="ORF">BG846_05310</name>
</gene>
<protein>
    <submittedName>
        <fullName evidence="1">Uncharacterized protein</fullName>
    </submittedName>
</protein>
<accession>A0A1Y2NPB0</accession>
<dbReference type="EMBL" id="MIFZ01000337">
    <property type="protein sequence ID" value="OSY49071.1"/>
    <property type="molecule type" value="Genomic_DNA"/>
</dbReference>
<proteinExistence type="predicted"/>
<name>A0A1Y2NPB0_STRFR</name>
<dbReference type="Proteomes" id="UP000194318">
    <property type="component" value="Unassembled WGS sequence"/>
</dbReference>
<evidence type="ECO:0000313" key="2">
    <source>
        <dbReference type="Proteomes" id="UP000194318"/>
    </source>
</evidence>